<dbReference type="InterPro" id="IPR009003">
    <property type="entry name" value="Peptidase_S1_PA"/>
</dbReference>
<feature type="active site" description="Charge relay system" evidence="15">
    <location>
        <position position="124"/>
    </location>
</feature>
<sequence>MHRVLAALLSVPLLAVTAAFADAAAEAPSSVASRPALVYALPDFTVLVERNGPAVVNISTKQSLMYGPQEFGGEDGLPEDSPLYDFFQRFFGEDGTIPEDVDPGRSLGSGFIVSADGYVLTNSHVVEAADEIIVRTSDRREFIATIIGADERSDIALLKIEGADLPSVRIGSAGDLKVGEWVLAIGSPFGFEHSATAGIVSAKGRSLPTENYVPFIQTDVAINPGNSGGPLFNLDGEVVGVNSQIYSRTGGFMGLSFAIPIDVAMDVVQQLKEKGRVSRGWLGVLIQDVTRELAETFGLRHPRGALVAQVLPGSPAEAAGLRAGDIILSFNGKDIAISSNLPPQVGVAEVGSIARVQVLRDGEIIELPVLLAELPEDDAMMALSGQVERAAANRLGLVVMDLSDEEREELRVPEGGVLVDSVEDGPAQQVGIRSGDIIVSFDGQPVTDAKTFRGLLEAVKPGQSVAVLVQRGDGRMFYPIRIPAE</sequence>
<dbReference type="GO" id="GO:0006508">
    <property type="term" value="P:proteolysis"/>
    <property type="evidence" value="ECO:0007669"/>
    <property type="project" value="UniProtKB-KW"/>
</dbReference>
<feature type="binding site" evidence="16">
    <location>
        <begin position="225"/>
        <end position="227"/>
    </location>
    <ligand>
        <name>substrate</name>
    </ligand>
</feature>
<comment type="caution">
    <text evidence="19">The sequence shown here is derived from an EMBL/GenBank/DDBJ whole genome shotgun (WGS) entry which is preliminary data.</text>
</comment>
<dbReference type="Pfam" id="PF13365">
    <property type="entry name" value="Trypsin_2"/>
    <property type="match status" value="1"/>
</dbReference>
<evidence type="ECO:0000256" key="17">
    <source>
        <dbReference type="SAM" id="SignalP"/>
    </source>
</evidence>
<evidence type="ECO:0000256" key="12">
    <source>
        <dbReference type="ARBA" id="ARBA00022825"/>
    </source>
</evidence>
<dbReference type="EMBL" id="VWXX01000007">
    <property type="protein sequence ID" value="KAA6185756.1"/>
    <property type="molecule type" value="Genomic_DNA"/>
</dbReference>
<evidence type="ECO:0000256" key="14">
    <source>
        <dbReference type="ARBA" id="ARBA00032850"/>
    </source>
</evidence>
<keyword evidence="10" id="KW-0574">Periplasm</keyword>
<evidence type="ECO:0000256" key="11">
    <source>
        <dbReference type="ARBA" id="ARBA00022801"/>
    </source>
</evidence>
<dbReference type="CDD" id="cd10839">
    <property type="entry name" value="cpPDZ1_DegP-like"/>
    <property type="match status" value="1"/>
</dbReference>
<feature type="domain" description="PDZ" evidence="18">
    <location>
        <begin position="266"/>
        <end position="335"/>
    </location>
</feature>
<evidence type="ECO:0000256" key="7">
    <source>
        <dbReference type="ARBA" id="ARBA00022670"/>
    </source>
</evidence>
<dbReference type="OrthoDB" id="9758917at2"/>
<dbReference type="Proteomes" id="UP000322981">
    <property type="component" value="Unassembled WGS sequence"/>
</dbReference>
<evidence type="ECO:0000256" key="8">
    <source>
        <dbReference type="ARBA" id="ARBA00022729"/>
    </source>
</evidence>
<dbReference type="InterPro" id="IPR001478">
    <property type="entry name" value="PDZ"/>
</dbReference>
<proteinExistence type="inferred from homology"/>
<evidence type="ECO:0000256" key="13">
    <source>
        <dbReference type="ARBA" id="ARBA00023016"/>
    </source>
</evidence>
<evidence type="ECO:0000256" key="4">
    <source>
        <dbReference type="ARBA" id="ARBA00010541"/>
    </source>
</evidence>
<dbReference type="Gene3D" id="2.30.42.10">
    <property type="match status" value="2"/>
</dbReference>
<feature type="binding site" evidence="16">
    <location>
        <position position="124"/>
    </location>
    <ligand>
        <name>substrate</name>
    </ligand>
</feature>
<reference evidence="19 20" key="1">
    <citation type="submission" date="2019-09" db="EMBL/GenBank/DDBJ databases">
        <title>Whole-genome sequence of the purple sulfur bacterium Thiohalocapsa marina DSM 19078.</title>
        <authorList>
            <person name="Kyndt J.A."/>
            <person name="Meyer T.E."/>
        </authorList>
    </citation>
    <scope>NUCLEOTIDE SEQUENCE [LARGE SCALE GENOMIC DNA]</scope>
    <source>
        <strain evidence="19 20">DSM 19078</strain>
    </source>
</reference>
<name>A0A5M8FPX9_9GAMM</name>
<feature type="domain" description="PDZ" evidence="18">
    <location>
        <begin position="384"/>
        <end position="473"/>
    </location>
</feature>
<dbReference type="RefSeq" id="WP_150091837.1">
    <property type="nucleotide sequence ID" value="NZ_JBFUOH010000048.1"/>
</dbReference>
<evidence type="ECO:0000256" key="5">
    <source>
        <dbReference type="ARBA" id="ARBA00013035"/>
    </source>
</evidence>
<feature type="chain" id="PRO_5039450990" description="Probable periplasmic serine endoprotease DegP-like" evidence="17">
    <location>
        <begin position="22"/>
        <end position="485"/>
    </location>
</feature>
<comment type="function">
    <text evidence="2">Might be efficient in the degradation of transiently denatured and unfolded proteins which accumulate in the periplasm following stress conditions.</text>
</comment>
<keyword evidence="12" id="KW-0720">Serine protease</keyword>
<dbReference type="EC" id="3.4.21.107" evidence="5"/>
<dbReference type="SUPFAM" id="SSF50156">
    <property type="entry name" value="PDZ domain-like"/>
    <property type="match status" value="2"/>
</dbReference>
<dbReference type="Pfam" id="PF13180">
    <property type="entry name" value="PDZ_2"/>
    <property type="match status" value="2"/>
</dbReference>
<keyword evidence="20" id="KW-1185">Reference proteome</keyword>
<accession>A0A5M8FPX9</accession>
<evidence type="ECO:0000256" key="1">
    <source>
        <dbReference type="ARBA" id="ARBA00001772"/>
    </source>
</evidence>
<dbReference type="InterPro" id="IPR001940">
    <property type="entry name" value="Peptidase_S1C"/>
</dbReference>
<feature type="active site" description="Charge relay system" evidence="15">
    <location>
        <position position="154"/>
    </location>
</feature>
<evidence type="ECO:0000256" key="15">
    <source>
        <dbReference type="PIRSR" id="PIRSR611782-1"/>
    </source>
</evidence>
<evidence type="ECO:0000313" key="19">
    <source>
        <dbReference type="EMBL" id="KAA6185756.1"/>
    </source>
</evidence>
<dbReference type="NCBIfam" id="TIGR02037">
    <property type="entry name" value="degP_htrA_DO"/>
    <property type="match status" value="1"/>
</dbReference>
<dbReference type="PANTHER" id="PTHR22939:SF130">
    <property type="entry name" value="PERIPLASMIC SERINE ENDOPROTEASE DEGP-LIKE-RELATED"/>
    <property type="match status" value="1"/>
</dbReference>
<dbReference type="SUPFAM" id="SSF50494">
    <property type="entry name" value="Trypsin-like serine proteases"/>
    <property type="match status" value="1"/>
</dbReference>
<dbReference type="Gene3D" id="2.40.10.120">
    <property type="match status" value="1"/>
</dbReference>
<evidence type="ECO:0000313" key="20">
    <source>
        <dbReference type="Proteomes" id="UP000322981"/>
    </source>
</evidence>
<feature type="signal peptide" evidence="17">
    <location>
        <begin position="1"/>
        <end position="21"/>
    </location>
</feature>
<evidence type="ECO:0000259" key="18">
    <source>
        <dbReference type="PROSITE" id="PS50106"/>
    </source>
</evidence>
<feature type="binding site" evidence="16">
    <location>
        <position position="154"/>
    </location>
    <ligand>
        <name>substrate</name>
    </ligand>
</feature>
<comment type="similarity">
    <text evidence="4">Belongs to the peptidase S1C family.</text>
</comment>
<dbReference type="GO" id="GO:0004252">
    <property type="term" value="F:serine-type endopeptidase activity"/>
    <property type="evidence" value="ECO:0007669"/>
    <property type="project" value="InterPro"/>
</dbReference>
<evidence type="ECO:0000256" key="6">
    <source>
        <dbReference type="ARBA" id="ARBA00013958"/>
    </source>
</evidence>
<dbReference type="GO" id="GO:0042597">
    <property type="term" value="C:periplasmic space"/>
    <property type="evidence" value="ECO:0007669"/>
    <property type="project" value="UniProtKB-SubCell"/>
</dbReference>
<keyword evidence="7 19" id="KW-0645">Protease</keyword>
<dbReference type="InterPro" id="IPR011782">
    <property type="entry name" value="Pept_S1C_Do"/>
</dbReference>
<organism evidence="19 20">
    <name type="scientific">Thiohalocapsa marina</name>
    <dbReference type="NCBI Taxonomy" id="424902"/>
    <lineage>
        <taxon>Bacteria</taxon>
        <taxon>Pseudomonadati</taxon>
        <taxon>Pseudomonadota</taxon>
        <taxon>Gammaproteobacteria</taxon>
        <taxon>Chromatiales</taxon>
        <taxon>Chromatiaceae</taxon>
        <taxon>Thiohalocapsa</taxon>
    </lineage>
</organism>
<evidence type="ECO:0000256" key="9">
    <source>
        <dbReference type="ARBA" id="ARBA00022737"/>
    </source>
</evidence>
<comment type="catalytic activity">
    <reaction evidence="1">
        <text>Acts on substrates that are at least partially unfolded. The cleavage site P1 residue is normally between a pair of hydrophobic residues, such as Val-|-Val.</text>
        <dbReference type="EC" id="3.4.21.107"/>
    </reaction>
</comment>
<dbReference type="AlphaFoldDB" id="A0A5M8FPX9"/>
<dbReference type="SMART" id="SM00228">
    <property type="entry name" value="PDZ"/>
    <property type="match status" value="2"/>
</dbReference>
<dbReference type="PROSITE" id="PS50106">
    <property type="entry name" value="PDZ"/>
    <property type="match status" value="2"/>
</dbReference>
<gene>
    <name evidence="19" type="ORF">F2Q65_07055</name>
</gene>
<keyword evidence="8 17" id="KW-0732">Signal</keyword>
<protein>
    <recommendedName>
        <fullName evidence="6">Probable periplasmic serine endoprotease DegP-like</fullName>
        <ecNumber evidence="5">3.4.21.107</ecNumber>
    </recommendedName>
    <alternativeName>
        <fullName evidence="14">Protease Do</fullName>
    </alternativeName>
</protein>
<feature type="active site" description="Charge relay system" evidence="15">
    <location>
        <position position="227"/>
    </location>
</feature>
<keyword evidence="11" id="KW-0378">Hydrolase</keyword>
<evidence type="ECO:0000256" key="10">
    <source>
        <dbReference type="ARBA" id="ARBA00022764"/>
    </source>
</evidence>
<dbReference type="PRINTS" id="PR00834">
    <property type="entry name" value="PROTEASES2C"/>
</dbReference>
<evidence type="ECO:0000256" key="2">
    <source>
        <dbReference type="ARBA" id="ARBA00002610"/>
    </source>
</evidence>
<evidence type="ECO:0000256" key="16">
    <source>
        <dbReference type="PIRSR" id="PIRSR611782-2"/>
    </source>
</evidence>
<keyword evidence="13" id="KW-0346">Stress response</keyword>
<dbReference type="InterPro" id="IPR036034">
    <property type="entry name" value="PDZ_sf"/>
</dbReference>
<dbReference type="PANTHER" id="PTHR22939">
    <property type="entry name" value="SERINE PROTEASE FAMILY S1C HTRA-RELATED"/>
    <property type="match status" value="1"/>
</dbReference>
<evidence type="ECO:0000256" key="3">
    <source>
        <dbReference type="ARBA" id="ARBA00004418"/>
    </source>
</evidence>
<comment type="subcellular location">
    <subcellularLocation>
        <location evidence="3">Periplasm</location>
    </subcellularLocation>
</comment>
<keyword evidence="9" id="KW-0677">Repeat</keyword>
<dbReference type="FunFam" id="2.40.10.120:FF:000007">
    <property type="entry name" value="Periplasmic serine endoprotease DegP-like"/>
    <property type="match status" value="1"/>
</dbReference>